<evidence type="ECO:0000313" key="4">
    <source>
        <dbReference type="EMBL" id="TYS69519.1"/>
    </source>
</evidence>
<dbReference type="Pfam" id="PF06445">
    <property type="entry name" value="GyrI-like"/>
    <property type="match status" value="1"/>
</dbReference>
<feature type="domain" description="HTH araC/xylS-type" evidence="3">
    <location>
        <begin position="11"/>
        <end position="110"/>
    </location>
</feature>
<accession>A0A5D4T2L6</accession>
<dbReference type="Proteomes" id="UP000322524">
    <property type="component" value="Unassembled WGS sequence"/>
</dbReference>
<dbReference type="EMBL" id="VTEV01000002">
    <property type="protein sequence ID" value="TYS69519.1"/>
    <property type="molecule type" value="Genomic_DNA"/>
</dbReference>
<dbReference type="OrthoDB" id="5337216at2"/>
<dbReference type="Gene3D" id="3.20.80.10">
    <property type="entry name" value="Regulatory factor, effector binding domain"/>
    <property type="match status" value="1"/>
</dbReference>
<protein>
    <submittedName>
        <fullName evidence="4">Helix-turn-helix domain-containing protein</fullName>
    </submittedName>
</protein>
<dbReference type="RefSeq" id="WP_148987098.1">
    <property type="nucleotide sequence ID" value="NZ_VTEV01000002.1"/>
</dbReference>
<keyword evidence="2" id="KW-0804">Transcription</keyword>
<evidence type="ECO:0000256" key="2">
    <source>
        <dbReference type="ARBA" id="ARBA00023163"/>
    </source>
</evidence>
<dbReference type="InterPro" id="IPR010499">
    <property type="entry name" value="AraC_E-bd"/>
</dbReference>
<dbReference type="GO" id="GO:0003700">
    <property type="term" value="F:DNA-binding transcription factor activity"/>
    <property type="evidence" value="ECO:0007669"/>
    <property type="project" value="InterPro"/>
</dbReference>
<dbReference type="InterPro" id="IPR018060">
    <property type="entry name" value="HTH_AraC"/>
</dbReference>
<dbReference type="SUPFAM" id="SSF55136">
    <property type="entry name" value="Probable bacterial effector-binding domain"/>
    <property type="match status" value="1"/>
</dbReference>
<dbReference type="SMART" id="SM00342">
    <property type="entry name" value="HTH_ARAC"/>
    <property type="match status" value="1"/>
</dbReference>
<evidence type="ECO:0000256" key="1">
    <source>
        <dbReference type="ARBA" id="ARBA00023015"/>
    </source>
</evidence>
<dbReference type="PANTHER" id="PTHR40055">
    <property type="entry name" value="TRANSCRIPTIONAL REGULATOR YGIV-RELATED"/>
    <property type="match status" value="1"/>
</dbReference>
<sequence length="311" mass="36441">MHTSEQEKLINQIVEYIENNLESSLSLEELASISTYSPFHFQRLFKAHVGETPANYVKRLRMEKAAHLLIYEHSIPITQIAFMSGFTSLSYFTTSFHTFFQCSPTKWREGAYLERFPREYADNSKKSKQLRNMEQEQQIIKGYNKFQWLDLEKVKIMEFPFCTTVKRQNVGPYTQGIPDVWESVYHWGKARDIITENTFMFGVPKNNPYITPAEMSRYDCHLAVDGLMDDTLVTYQFKGGKHVVYEFDDPVDYMERNRLIECYSELYSFWLPKSGYKYLDNPVELISIQPKKGSLEVDVKVKAISLAIEPK</sequence>
<evidence type="ECO:0000259" key="3">
    <source>
        <dbReference type="PROSITE" id="PS01124"/>
    </source>
</evidence>
<dbReference type="PROSITE" id="PS01124">
    <property type="entry name" value="HTH_ARAC_FAMILY_2"/>
    <property type="match status" value="1"/>
</dbReference>
<name>A0A5D4T2L6_9BACI</name>
<dbReference type="InterPro" id="IPR029442">
    <property type="entry name" value="GyrI-like"/>
</dbReference>
<dbReference type="InterPro" id="IPR050908">
    <property type="entry name" value="SmbC-like"/>
</dbReference>
<reference evidence="4 5" key="1">
    <citation type="submission" date="2019-08" db="EMBL/GenBank/DDBJ databases">
        <title>Bacillus genomes from the desert of Cuatro Cienegas, Coahuila.</title>
        <authorList>
            <person name="Olmedo-Alvarez G."/>
        </authorList>
    </citation>
    <scope>NUCLEOTIDE SEQUENCE [LARGE SCALE GENOMIC DNA]</scope>
    <source>
        <strain evidence="4 5">CH28_1T</strain>
    </source>
</reference>
<dbReference type="AlphaFoldDB" id="A0A5D4T2L6"/>
<dbReference type="InterPro" id="IPR011256">
    <property type="entry name" value="Reg_factor_effector_dom_sf"/>
</dbReference>
<keyword evidence="1" id="KW-0805">Transcription regulation</keyword>
<dbReference type="PANTHER" id="PTHR40055:SF1">
    <property type="entry name" value="TRANSCRIPTIONAL REGULATOR YGIV-RELATED"/>
    <property type="match status" value="1"/>
</dbReference>
<dbReference type="Pfam" id="PF12833">
    <property type="entry name" value="HTH_18"/>
    <property type="match status" value="1"/>
</dbReference>
<dbReference type="InterPro" id="IPR009057">
    <property type="entry name" value="Homeodomain-like_sf"/>
</dbReference>
<dbReference type="Gene3D" id="1.10.10.60">
    <property type="entry name" value="Homeodomain-like"/>
    <property type="match status" value="2"/>
</dbReference>
<dbReference type="SUPFAM" id="SSF46689">
    <property type="entry name" value="Homeodomain-like"/>
    <property type="match status" value="2"/>
</dbReference>
<dbReference type="SMART" id="SM00871">
    <property type="entry name" value="AraC_E_bind"/>
    <property type="match status" value="1"/>
</dbReference>
<dbReference type="GO" id="GO:0043565">
    <property type="term" value="F:sequence-specific DNA binding"/>
    <property type="evidence" value="ECO:0007669"/>
    <property type="project" value="InterPro"/>
</dbReference>
<organism evidence="4 5">
    <name type="scientific">Sutcliffiella horikoshii</name>
    <dbReference type="NCBI Taxonomy" id="79883"/>
    <lineage>
        <taxon>Bacteria</taxon>
        <taxon>Bacillati</taxon>
        <taxon>Bacillota</taxon>
        <taxon>Bacilli</taxon>
        <taxon>Bacillales</taxon>
        <taxon>Bacillaceae</taxon>
        <taxon>Sutcliffiella</taxon>
    </lineage>
</organism>
<comment type="caution">
    <text evidence="4">The sequence shown here is derived from an EMBL/GenBank/DDBJ whole genome shotgun (WGS) entry which is preliminary data.</text>
</comment>
<evidence type="ECO:0000313" key="5">
    <source>
        <dbReference type="Proteomes" id="UP000322524"/>
    </source>
</evidence>
<proteinExistence type="predicted"/>
<gene>
    <name evidence="4" type="ORF">FZC76_04605</name>
</gene>